<feature type="transmembrane region" description="Helical" evidence="7">
    <location>
        <begin position="247"/>
        <end position="264"/>
    </location>
</feature>
<accession>A0A2U2C647</accession>
<dbReference type="GO" id="GO:0016020">
    <property type="term" value="C:membrane"/>
    <property type="evidence" value="ECO:0007669"/>
    <property type="project" value="UniProtKB-SubCell"/>
</dbReference>
<feature type="transmembrane region" description="Helical" evidence="7">
    <location>
        <begin position="69"/>
        <end position="89"/>
    </location>
</feature>
<name>A0A2U2C647_9RHOB</name>
<protein>
    <submittedName>
        <fullName evidence="9">Rhomboid family intramembrane serine protease</fullName>
    </submittedName>
</protein>
<dbReference type="GO" id="GO:0006508">
    <property type="term" value="P:proteolysis"/>
    <property type="evidence" value="ECO:0007669"/>
    <property type="project" value="UniProtKB-KW"/>
</dbReference>
<reference evidence="9 10" key="1">
    <citation type="submission" date="2018-05" db="EMBL/GenBank/DDBJ databases">
        <title>Pararhodobacter marina sp. nov., isolated from deep-sea water of the Indian Ocean.</title>
        <authorList>
            <person name="Lai Q.Sr."/>
            <person name="Liu X."/>
            <person name="Shao Z."/>
        </authorList>
    </citation>
    <scope>NUCLEOTIDE SEQUENCE [LARGE SCALE GENOMIC DNA]</scope>
    <source>
        <strain evidence="9 10">CIC4N-9</strain>
    </source>
</reference>
<feature type="domain" description="Peptidase S54 rhomboid" evidence="8">
    <location>
        <begin position="62"/>
        <end position="210"/>
    </location>
</feature>
<organism evidence="9 10">
    <name type="scientific">Pararhodobacter marinus</name>
    <dbReference type="NCBI Taxonomy" id="2184063"/>
    <lineage>
        <taxon>Bacteria</taxon>
        <taxon>Pseudomonadati</taxon>
        <taxon>Pseudomonadota</taxon>
        <taxon>Alphaproteobacteria</taxon>
        <taxon>Rhodobacterales</taxon>
        <taxon>Paracoccaceae</taxon>
        <taxon>Pararhodobacter</taxon>
    </lineage>
</organism>
<evidence type="ECO:0000259" key="8">
    <source>
        <dbReference type="Pfam" id="PF01694"/>
    </source>
</evidence>
<dbReference type="GeneID" id="94366605"/>
<evidence type="ECO:0000256" key="5">
    <source>
        <dbReference type="ARBA" id="ARBA00022989"/>
    </source>
</evidence>
<feature type="transmembrane region" description="Helical" evidence="7">
    <location>
        <begin position="101"/>
        <end position="119"/>
    </location>
</feature>
<dbReference type="PANTHER" id="PTHR43066">
    <property type="entry name" value="RHOMBOID-RELATED PROTEIN"/>
    <property type="match status" value="1"/>
</dbReference>
<keyword evidence="9" id="KW-0378">Hydrolase</keyword>
<keyword evidence="10" id="KW-1185">Reference proteome</keyword>
<gene>
    <name evidence="9" type="ORF">C4N9_17060</name>
</gene>
<keyword evidence="5 7" id="KW-1133">Transmembrane helix</keyword>
<keyword evidence="4 7" id="KW-0812">Transmembrane</keyword>
<dbReference type="Gene3D" id="1.20.1540.10">
    <property type="entry name" value="Rhomboid-like"/>
    <property type="match status" value="1"/>
</dbReference>
<keyword evidence="2" id="KW-1003">Cell membrane</keyword>
<feature type="transmembrane region" description="Helical" evidence="7">
    <location>
        <begin position="125"/>
        <end position="144"/>
    </location>
</feature>
<dbReference type="SUPFAM" id="SSF144091">
    <property type="entry name" value="Rhomboid-like"/>
    <property type="match status" value="1"/>
</dbReference>
<evidence type="ECO:0000256" key="1">
    <source>
        <dbReference type="ARBA" id="ARBA00004141"/>
    </source>
</evidence>
<evidence type="ECO:0000256" key="4">
    <source>
        <dbReference type="ARBA" id="ARBA00022692"/>
    </source>
</evidence>
<keyword evidence="6 7" id="KW-0472">Membrane</keyword>
<proteinExistence type="predicted"/>
<feature type="transmembrane region" description="Helical" evidence="7">
    <location>
        <begin position="151"/>
        <end position="177"/>
    </location>
</feature>
<dbReference type="Proteomes" id="UP000244940">
    <property type="component" value="Unassembled WGS sequence"/>
</dbReference>
<sequence>MLPLADHNPIRHIRFAFVNWALMALCLAIFVAQVPWYDYAFTPATLHLAGGPKAPGGTAEMLGQMVSYMFLHATWLHLIGNLVVMWVFGDNIEDAMGHLRFPFFFILCGMAGAGTEALFTDQPQVPVIGASGAIAGLMGAYLLLHPRAKVLVLVALRVPVLVPAGLFVGLTVALDLISALSQMPGEVRVAFWAHIGGFVAGAALIPVMRKRDVPLFQPPVPHPEAGFFGAGRWLPDFGRDRPGGSRLMFWLKSALFFVTLAWLAESFLA</sequence>
<dbReference type="InterPro" id="IPR022764">
    <property type="entry name" value="Peptidase_S54_rhomboid_dom"/>
</dbReference>
<dbReference type="RefSeq" id="WP_109534558.1">
    <property type="nucleotide sequence ID" value="NZ_QEYD01000011.1"/>
</dbReference>
<dbReference type="Pfam" id="PF01694">
    <property type="entry name" value="Rhomboid"/>
    <property type="match status" value="1"/>
</dbReference>
<feature type="transmembrane region" description="Helical" evidence="7">
    <location>
        <begin position="12"/>
        <end position="36"/>
    </location>
</feature>
<evidence type="ECO:0000256" key="7">
    <source>
        <dbReference type="SAM" id="Phobius"/>
    </source>
</evidence>
<dbReference type="GO" id="GO:0004252">
    <property type="term" value="F:serine-type endopeptidase activity"/>
    <property type="evidence" value="ECO:0007669"/>
    <property type="project" value="InterPro"/>
</dbReference>
<dbReference type="OrthoDB" id="9813074at2"/>
<keyword evidence="9" id="KW-0645">Protease</keyword>
<evidence type="ECO:0000256" key="2">
    <source>
        <dbReference type="ARBA" id="ARBA00022475"/>
    </source>
</evidence>
<keyword evidence="3" id="KW-0997">Cell inner membrane</keyword>
<evidence type="ECO:0000256" key="6">
    <source>
        <dbReference type="ARBA" id="ARBA00023136"/>
    </source>
</evidence>
<evidence type="ECO:0000313" key="10">
    <source>
        <dbReference type="Proteomes" id="UP000244940"/>
    </source>
</evidence>
<dbReference type="InterPro" id="IPR035952">
    <property type="entry name" value="Rhomboid-like_sf"/>
</dbReference>
<dbReference type="PANTHER" id="PTHR43066:SF26">
    <property type="entry name" value="RHOMBOID PROTEASE GLPG"/>
    <property type="match status" value="1"/>
</dbReference>
<comment type="subcellular location">
    <subcellularLocation>
        <location evidence="1">Membrane</location>
        <topology evidence="1">Multi-pass membrane protein</topology>
    </subcellularLocation>
</comment>
<feature type="transmembrane region" description="Helical" evidence="7">
    <location>
        <begin position="189"/>
        <end position="208"/>
    </location>
</feature>
<evidence type="ECO:0000256" key="3">
    <source>
        <dbReference type="ARBA" id="ARBA00022519"/>
    </source>
</evidence>
<comment type="caution">
    <text evidence="9">The sequence shown here is derived from an EMBL/GenBank/DDBJ whole genome shotgun (WGS) entry which is preliminary data.</text>
</comment>
<evidence type="ECO:0000313" key="9">
    <source>
        <dbReference type="EMBL" id="PWE27368.1"/>
    </source>
</evidence>
<dbReference type="AlphaFoldDB" id="A0A2U2C647"/>
<dbReference type="EMBL" id="QEYD01000011">
    <property type="protein sequence ID" value="PWE27368.1"/>
    <property type="molecule type" value="Genomic_DNA"/>
</dbReference>